<name>A0ABZ2GZP8_9GAMM</name>
<evidence type="ECO:0000256" key="6">
    <source>
        <dbReference type="PROSITE-ProRule" id="PRU00433"/>
    </source>
</evidence>
<evidence type="ECO:0000256" key="1">
    <source>
        <dbReference type="ARBA" id="ARBA00022448"/>
    </source>
</evidence>
<keyword evidence="7" id="KW-0732">Signal</keyword>
<evidence type="ECO:0000313" key="9">
    <source>
        <dbReference type="EMBL" id="WWR11819.1"/>
    </source>
</evidence>
<keyword evidence="2 6" id="KW-0349">Heme</keyword>
<evidence type="ECO:0000256" key="2">
    <source>
        <dbReference type="ARBA" id="ARBA00022617"/>
    </source>
</evidence>
<dbReference type="PRINTS" id="PR00607">
    <property type="entry name" value="CYTCHROMECIE"/>
</dbReference>
<accession>A0ABZ2GZP8</accession>
<proteinExistence type="predicted"/>
<reference evidence="9" key="1">
    <citation type="submission" date="2023-09" db="EMBL/GenBank/DDBJ databases">
        <title>Genomes of two closely related lineages of the louse Polyplax serrata with different host specificities.</title>
        <authorList>
            <person name="Martinu J."/>
            <person name="Tarabai H."/>
            <person name="Stefka J."/>
            <person name="Hypsa V."/>
        </authorList>
    </citation>
    <scope>NUCLEOTIDE SEQUENCE [LARGE SCALE GENOMIC DNA]</scope>
    <source>
        <strain evidence="9">HR10_N</strain>
    </source>
</reference>
<dbReference type="PROSITE" id="PS51007">
    <property type="entry name" value="CYTC"/>
    <property type="match status" value="2"/>
</dbReference>
<keyword evidence="3 6" id="KW-0479">Metal-binding</keyword>
<organism evidence="9 10">
    <name type="scientific">Candidatus Legionella polyplacis</name>
    <dbReference type="NCBI Taxonomy" id="2005262"/>
    <lineage>
        <taxon>Bacteria</taxon>
        <taxon>Pseudomonadati</taxon>
        <taxon>Pseudomonadota</taxon>
        <taxon>Gammaproteobacteria</taxon>
        <taxon>Legionellales</taxon>
        <taxon>Legionellaceae</taxon>
        <taxon>Legionella</taxon>
    </lineage>
</organism>
<evidence type="ECO:0000313" key="10">
    <source>
        <dbReference type="Proteomes" id="UP001360424"/>
    </source>
</evidence>
<dbReference type="Pfam" id="PF13442">
    <property type="entry name" value="Cytochrome_CBB3"/>
    <property type="match status" value="1"/>
</dbReference>
<dbReference type="InterPro" id="IPR009056">
    <property type="entry name" value="Cyt_c-like_dom"/>
</dbReference>
<gene>
    <name evidence="9" type="ORF">RQL38_01460</name>
</gene>
<dbReference type="SUPFAM" id="SSF46626">
    <property type="entry name" value="Cytochrome c"/>
    <property type="match status" value="3"/>
</dbReference>
<keyword evidence="10" id="KW-1185">Reference proteome</keyword>
<evidence type="ECO:0000256" key="5">
    <source>
        <dbReference type="ARBA" id="ARBA00023004"/>
    </source>
</evidence>
<dbReference type="PANTHER" id="PTHR35008">
    <property type="entry name" value="BLL4482 PROTEIN-RELATED"/>
    <property type="match status" value="1"/>
</dbReference>
<feature type="domain" description="Cytochrome c" evidence="8">
    <location>
        <begin position="370"/>
        <end position="451"/>
    </location>
</feature>
<protein>
    <submittedName>
        <fullName evidence="9">C-type cytochrome</fullName>
    </submittedName>
</protein>
<dbReference type="InterPro" id="IPR051459">
    <property type="entry name" value="Cytochrome_c-type_DH"/>
</dbReference>
<dbReference type="PANTHER" id="PTHR35008:SF8">
    <property type="entry name" value="ALCOHOL DEHYDROGENASE CYTOCHROME C SUBUNIT"/>
    <property type="match status" value="1"/>
</dbReference>
<evidence type="ECO:0000256" key="7">
    <source>
        <dbReference type="SAM" id="SignalP"/>
    </source>
</evidence>
<dbReference type="EMBL" id="CP135136">
    <property type="protein sequence ID" value="WWR11819.1"/>
    <property type="molecule type" value="Genomic_DNA"/>
</dbReference>
<evidence type="ECO:0000256" key="3">
    <source>
        <dbReference type="ARBA" id="ARBA00022723"/>
    </source>
</evidence>
<keyword evidence="5 6" id="KW-0408">Iron</keyword>
<dbReference type="InterPro" id="IPR036909">
    <property type="entry name" value="Cyt_c-like_dom_sf"/>
</dbReference>
<keyword evidence="1" id="KW-0813">Transport</keyword>
<dbReference type="InterPro" id="IPR002323">
    <property type="entry name" value="Cyt_CIE"/>
</dbReference>
<feature type="signal peptide" evidence="7">
    <location>
        <begin position="1"/>
        <end position="22"/>
    </location>
</feature>
<dbReference type="Gene3D" id="1.10.760.10">
    <property type="entry name" value="Cytochrome c-like domain"/>
    <property type="match status" value="1"/>
</dbReference>
<sequence length="464" mass="53791">MLYIIKHTILISLILLTITTSTKTQIIPNNNKTNNNNNIYCMKSKNTCTSYKKKKISINTHNNYTKNKKILHINQNYYNDKDRIQYPILHTYNIKDKLLIQKGEYIAKIADCISCHTNTKNHPFSGGLKISTPFGNFYTPNITPDKKTGIGNWSEKDFINAMKNGKSPNGKNYFPVFPYTYFSKITNNDLHALYVYFMHIPPIKQKNKPLSFPFNLPGFRYIIHGWNFLFFNKSKNEENFFPNKKQNFYWKRGEYIVNSLGHCGMCHTPINIFGAPKKNFFLSGAFINGHWAPNITKDGLSYFHINDIIDIFNKNKLLGQNSPITGPMAEVNHNSLIYLTKKDKISIATYLKNINSINPTWINHKNKKQSNSSIGKIIYKNSCIMCHYNGEMGAPTIFDAENWFMRIKYSNFKTLYKHTIYGYNSMPIKGNCLNCSKTDIINAVNYILNNSLNISQWRNIINKK</sequence>
<keyword evidence="4" id="KW-0249">Electron transport</keyword>
<dbReference type="Proteomes" id="UP001360424">
    <property type="component" value="Chromosome"/>
</dbReference>
<dbReference type="RefSeq" id="WP_338521265.1">
    <property type="nucleotide sequence ID" value="NZ_CP135136.1"/>
</dbReference>
<evidence type="ECO:0000259" key="8">
    <source>
        <dbReference type="PROSITE" id="PS51007"/>
    </source>
</evidence>
<evidence type="ECO:0000256" key="4">
    <source>
        <dbReference type="ARBA" id="ARBA00022982"/>
    </source>
</evidence>
<feature type="domain" description="Cytochrome c" evidence="8">
    <location>
        <begin position="98"/>
        <end position="201"/>
    </location>
</feature>
<feature type="chain" id="PRO_5045231045" evidence="7">
    <location>
        <begin position="23"/>
        <end position="464"/>
    </location>
</feature>